<comment type="caution">
    <text evidence="1">The sequence shown here is derived from an EMBL/GenBank/DDBJ whole genome shotgun (WGS) entry which is preliminary data.</text>
</comment>
<accession>X1HS35</accession>
<sequence>MFWFDIQIKGKRFRESLRTSNKKLAERIYTKRKYEIVEEILKTNKPIKLEVFFKEYCKFNKEKAYLEREKQRMEKILNFWSRGVCLHEIDVEKIEKLKEYLRVIGRSEA</sequence>
<organism evidence="1">
    <name type="scientific">marine sediment metagenome</name>
    <dbReference type="NCBI Taxonomy" id="412755"/>
    <lineage>
        <taxon>unclassified sequences</taxon>
        <taxon>metagenomes</taxon>
        <taxon>ecological metagenomes</taxon>
    </lineage>
</organism>
<gene>
    <name evidence="1" type="ORF">S03H2_33336</name>
</gene>
<name>X1HS35_9ZZZZ</name>
<reference evidence="1" key="1">
    <citation type="journal article" date="2014" name="Front. Microbiol.">
        <title>High frequency of phylogenetically diverse reductive dehalogenase-homologous genes in deep subseafloor sedimentary metagenomes.</title>
        <authorList>
            <person name="Kawai M."/>
            <person name="Futagami T."/>
            <person name="Toyoda A."/>
            <person name="Takaki Y."/>
            <person name="Nishi S."/>
            <person name="Hori S."/>
            <person name="Arai W."/>
            <person name="Tsubouchi T."/>
            <person name="Morono Y."/>
            <person name="Uchiyama I."/>
            <person name="Ito T."/>
            <person name="Fujiyama A."/>
            <person name="Inagaki F."/>
            <person name="Takami H."/>
        </authorList>
    </citation>
    <scope>NUCLEOTIDE SEQUENCE</scope>
    <source>
        <strain evidence="1">Expedition CK06-06</strain>
    </source>
</reference>
<protein>
    <submittedName>
        <fullName evidence="1">Uncharacterized protein</fullName>
    </submittedName>
</protein>
<dbReference type="AlphaFoldDB" id="X1HS35"/>
<proteinExistence type="predicted"/>
<feature type="non-terminal residue" evidence="1">
    <location>
        <position position="109"/>
    </location>
</feature>
<evidence type="ECO:0000313" key="1">
    <source>
        <dbReference type="EMBL" id="GAH48083.1"/>
    </source>
</evidence>
<dbReference type="EMBL" id="BARU01020283">
    <property type="protein sequence ID" value="GAH48083.1"/>
    <property type="molecule type" value="Genomic_DNA"/>
</dbReference>